<keyword evidence="1" id="KW-0472">Membrane</keyword>
<dbReference type="Gene3D" id="1.20.1250.20">
    <property type="entry name" value="MFS general substrate transporter like domains"/>
    <property type="match status" value="2"/>
</dbReference>
<dbReference type="SUPFAM" id="SSF103473">
    <property type="entry name" value="MFS general substrate transporter"/>
    <property type="match status" value="1"/>
</dbReference>
<dbReference type="EMBL" id="UINC01081094">
    <property type="protein sequence ID" value="SVC24627.1"/>
    <property type="molecule type" value="Genomic_DNA"/>
</dbReference>
<feature type="transmembrane region" description="Helical" evidence="1">
    <location>
        <begin position="101"/>
        <end position="125"/>
    </location>
</feature>
<keyword evidence="1" id="KW-1133">Transmembrane helix</keyword>
<dbReference type="CDD" id="cd17355">
    <property type="entry name" value="MFS_YcxA_like"/>
    <property type="match status" value="1"/>
</dbReference>
<accession>A0A382KNY1</accession>
<evidence type="ECO:0000256" key="1">
    <source>
        <dbReference type="SAM" id="Phobius"/>
    </source>
</evidence>
<dbReference type="AlphaFoldDB" id="A0A382KNY1"/>
<name>A0A382KNY1_9ZZZZ</name>
<protein>
    <recommendedName>
        <fullName evidence="2">Major facilitator superfamily (MFS) profile domain-containing protein</fullName>
    </recommendedName>
</protein>
<evidence type="ECO:0000259" key="2">
    <source>
        <dbReference type="PROSITE" id="PS50850"/>
    </source>
</evidence>
<feature type="transmembrane region" description="Helical" evidence="1">
    <location>
        <begin position="195"/>
        <end position="213"/>
    </location>
</feature>
<feature type="transmembrane region" description="Helical" evidence="1">
    <location>
        <begin position="40"/>
        <end position="59"/>
    </location>
</feature>
<keyword evidence="1" id="KW-0812">Transmembrane</keyword>
<feature type="transmembrane region" description="Helical" evidence="1">
    <location>
        <begin position="324"/>
        <end position="344"/>
    </location>
</feature>
<reference evidence="3" key="1">
    <citation type="submission" date="2018-05" db="EMBL/GenBank/DDBJ databases">
        <authorList>
            <person name="Lanie J.A."/>
            <person name="Ng W.-L."/>
            <person name="Kazmierczak K.M."/>
            <person name="Andrzejewski T.M."/>
            <person name="Davidsen T.M."/>
            <person name="Wayne K.J."/>
            <person name="Tettelin H."/>
            <person name="Glass J.I."/>
            <person name="Rusch D."/>
            <person name="Podicherti R."/>
            <person name="Tsui H.-C.T."/>
            <person name="Winkler M.E."/>
        </authorList>
    </citation>
    <scope>NUCLEOTIDE SEQUENCE</scope>
</reference>
<dbReference type="InterPro" id="IPR020846">
    <property type="entry name" value="MFS_dom"/>
</dbReference>
<gene>
    <name evidence="3" type="ORF">METZ01_LOCUS277481</name>
</gene>
<feature type="transmembrane region" description="Helical" evidence="1">
    <location>
        <begin position="6"/>
        <end position="28"/>
    </location>
</feature>
<dbReference type="InterPro" id="IPR036259">
    <property type="entry name" value="MFS_trans_sf"/>
</dbReference>
<proteinExistence type="predicted"/>
<feature type="transmembrane region" description="Helical" evidence="1">
    <location>
        <begin position="284"/>
        <end position="304"/>
    </location>
</feature>
<dbReference type="InterPro" id="IPR011701">
    <property type="entry name" value="MFS"/>
</dbReference>
<organism evidence="3">
    <name type="scientific">marine metagenome</name>
    <dbReference type="NCBI Taxonomy" id="408172"/>
    <lineage>
        <taxon>unclassified sequences</taxon>
        <taxon>metagenomes</taxon>
        <taxon>ecological metagenomes</taxon>
    </lineage>
</organism>
<feature type="transmembrane region" description="Helical" evidence="1">
    <location>
        <begin position="260"/>
        <end position="278"/>
    </location>
</feature>
<dbReference type="Pfam" id="PF07690">
    <property type="entry name" value="MFS_1"/>
    <property type="match status" value="1"/>
</dbReference>
<dbReference type="PANTHER" id="PTHR11360">
    <property type="entry name" value="MONOCARBOXYLATE TRANSPORTER"/>
    <property type="match status" value="1"/>
</dbReference>
<dbReference type="PROSITE" id="PS50850">
    <property type="entry name" value="MFS"/>
    <property type="match status" value="1"/>
</dbReference>
<feature type="non-terminal residue" evidence="3">
    <location>
        <position position="1"/>
    </location>
</feature>
<dbReference type="InterPro" id="IPR050327">
    <property type="entry name" value="Proton-linked_MCT"/>
</dbReference>
<sequence length="386" mass="42049">EELGWSRTSFFLAMTIRSLVAGVTAPFIGPLHDTKNGPRILMLGSAILLAFSLISLKYVHHLWEFYLLIGFLGGITQIGAGGMLTQSVLPKWFIRRRGRAMGIALMGSGFGPMLFPVTLQAVLTFVNWRDAWMLMGFFTVIVLAPLSLLVRTRPEDVGMLPDGDMEPDNTSMEGTKPSVATEISLTRHEAFRTSAFWFIAAGVMLASVGLQGFQANLLPHFQDIGYSAALGALAITVYGACSVSVRIVWGVLGERFQIRYLLMAQTFLTGCSIVWLLVMPGGNTLLLFGFAAFHGLTMGGYFILHPMMVADYFGRENLGGIQGVLRPFTTTATAISPILVATAYDAHGSYFWGFFGVMCAYFMASAVIGMAKHPRRGLQAQSVLAK</sequence>
<dbReference type="GO" id="GO:0022857">
    <property type="term" value="F:transmembrane transporter activity"/>
    <property type="evidence" value="ECO:0007669"/>
    <property type="project" value="InterPro"/>
</dbReference>
<feature type="transmembrane region" description="Helical" evidence="1">
    <location>
        <begin position="131"/>
        <end position="150"/>
    </location>
</feature>
<feature type="domain" description="Major facilitator superfamily (MFS) profile" evidence="2">
    <location>
        <begin position="1"/>
        <end position="377"/>
    </location>
</feature>
<evidence type="ECO:0000313" key="3">
    <source>
        <dbReference type="EMBL" id="SVC24627.1"/>
    </source>
</evidence>
<dbReference type="PANTHER" id="PTHR11360:SF290">
    <property type="entry name" value="MONOCARBOXYLATE MFS PERMEASE"/>
    <property type="match status" value="1"/>
</dbReference>
<feature type="transmembrane region" description="Helical" evidence="1">
    <location>
        <begin position="225"/>
        <end position="248"/>
    </location>
</feature>
<feature type="transmembrane region" description="Helical" evidence="1">
    <location>
        <begin position="350"/>
        <end position="371"/>
    </location>
</feature>
<feature type="transmembrane region" description="Helical" evidence="1">
    <location>
        <begin position="65"/>
        <end position="89"/>
    </location>
</feature>